<dbReference type="AlphaFoldDB" id="R0LUT9"/>
<name>R0LUT9_ANAPL</name>
<evidence type="ECO:0000313" key="3">
    <source>
        <dbReference type="Proteomes" id="UP000296049"/>
    </source>
</evidence>
<keyword evidence="3" id="KW-1185">Reference proteome</keyword>
<dbReference type="Proteomes" id="UP000296049">
    <property type="component" value="Unassembled WGS sequence"/>
</dbReference>
<reference evidence="3" key="1">
    <citation type="journal article" date="2013" name="Nat. Genet.">
        <title>The duck genome and transcriptome provide insight into an avian influenza virus reservoir species.</title>
        <authorList>
            <person name="Huang Y."/>
            <person name="Li Y."/>
            <person name="Burt D.W."/>
            <person name="Chen H."/>
            <person name="Zhang Y."/>
            <person name="Qian W."/>
            <person name="Kim H."/>
            <person name="Gan S."/>
            <person name="Zhao Y."/>
            <person name="Li J."/>
            <person name="Yi K."/>
            <person name="Feng H."/>
            <person name="Zhu P."/>
            <person name="Li B."/>
            <person name="Liu Q."/>
            <person name="Fairley S."/>
            <person name="Magor K.E."/>
            <person name="Du Z."/>
            <person name="Hu X."/>
            <person name="Goodman L."/>
            <person name="Tafer H."/>
            <person name="Vignal A."/>
            <person name="Lee T."/>
            <person name="Kim K.W."/>
            <person name="Sheng Z."/>
            <person name="An Y."/>
            <person name="Searle S."/>
            <person name="Herrero J."/>
            <person name="Groenen M.A."/>
            <person name="Crooijmans R.P."/>
            <person name="Faraut T."/>
            <person name="Cai Q."/>
            <person name="Webster R.G."/>
            <person name="Aldridge J.R."/>
            <person name="Warren W.C."/>
            <person name="Bartschat S."/>
            <person name="Kehr S."/>
            <person name="Marz M."/>
            <person name="Stadler P.F."/>
            <person name="Smith J."/>
            <person name="Kraus R.H."/>
            <person name="Zhao Y."/>
            <person name="Ren L."/>
            <person name="Fei J."/>
            <person name="Morisson M."/>
            <person name="Kaiser P."/>
            <person name="Griffin D.K."/>
            <person name="Rao M."/>
            <person name="Pitel F."/>
            <person name="Wang J."/>
            <person name="Li N."/>
        </authorList>
    </citation>
    <scope>NUCLEOTIDE SEQUENCE [LARGE SCALE GENOMIC DNA]</scope>
</reference>
<proteinExistence type="predicted"/>
<dbReference type="EMBL" id="KB742808">
    <property type="protein sequence ID" value="EOB04203.1"/>
    <property type="molecule type" value="Genomic_DNA"/>
</dbReference>
<feature type="region of interest" description="Disordered" evidence="1">
    <location>
        <begin position="27"/>
        <end position="65"/>
    </location>
</feature>
<organism evidence="2 3">
    <name type="scientific">Anas platyrhynchos</name>
    <name type="common">Mallard</name>
    <name type="synonym">Anas boschas</name>
    <dbReference type="NCBI Taxonomy" id="8839"/>
    <lineage>
        <taxon>Eukaryota</taxon>
        <taxon>Metazoa</taxon>
        <taxon>Chordata</taxon>
        <taxon>Craniata</taxon>
        <taxon>Vertebrata</taxon>
        <taxon>Euteleostomi</taxon>
        <taxon>Archelosauria</taxon>
        <taxon>Archosauria</taxon>
        <taxon>Dinosauria</taxon>
        <taxon>Saurischia</taxon>
        <taxon>Theropoda</taxon>
        <taxon>Coelurosauria</taxon>
        <taxon>Aves</taxon>
        <taxon>Neognathae</taxon>
        <taxon>Galloanserae</taxon>
        <taxon>Anseriformes</taxon>
        <taxon>Anatidae</taxon>
        <taxon>Anatinae</taxon>
        <taxon>Anas</taxon>
    </lineage>
</organism>
<protein>
    <submittedName>
        <fullName evidence="2">Uncharacterized protein</fullName>
    </submittedName>
</protein>
<accession>R0LUT9</accession>
<evidence type="ECO:0000256" key="1">
    <source>
        <dbReference type="SAM" id="MobiDB-lite"/>
    </source>
</evidence>
<gene>
    <name evidence="2" type="ORF">Anapl_00180</name>
</gene>
<evidence type="ECO:0000313" key="2">
    <source>
        <dbReference type="EMBL" id="EOB04203.1"/>
    </source>
</evidence>
<sequence length="361" mass="39521">MVSELAAEGAPLEGTAAAGCPVSKAQGLCSSPSTTGGKGSGPHPQQEGEQPHGSPNNRGSQLEEGVEAAPAAPAIAVWAQRTIKCLGINPFACPGSGILDLGISQLCTLQLLIYHRTVCKKLAGICREDALLLGIHRSVLETCHPWELKKTPQFSIIFCFFVFGKGENADASIFKDIFSTQSAKTSLGTHLSPTQITSTELSPKDLPSFSSRMAYLHGSEEHLNQSHQNPFHSVAYTRGKKGSWNMCPSWRTKRNNFHDVKIVIFQILHFNMSFPYRKMRIKDNSTSPDWMKMAEEGIGEKDELLHRLCSSHLSNWGGEANWYVSYFPRDSLLTRGVNEVGNIFTMARSSAGGHQYAPSEI</sequence>